<proteinExistence type="predicted"/>
<sequence length="48" mass="5455">LGSIPISISRYRNSTPTTTTTITRLLTAKHVTKWRLDMPPGHSQRLHN</sequence>
<dbReference type="WBParaSite" id="SSLN_0002069501-mRNA-1">
    <property type="protein sequence ID" value="SSLN_0002069501-mRNA-1"/>
    <property type="gene ID" value="SSLN_0002069501"/>
</dbReference>
<reference evidence="1" key="1">
    <citation type="submission" date="2016-06" db="UniProtKB">
        <authorList>
            <consortium name="WormBaseParasite"/>
        </authorList>
    </citation>
    <scope>IDENTIFICATION</scope>
</reference>
<evidence type="ECO:0000313" key="1">
    <source>
        <dbReference type="WBParaSite" id="SSLN_0002069501-mRNA-1"/>
    </source>
</evidence>
<protein>
    <submittedName>
        <fullName evidence="1">Cytochrome oxidase subunit 1</fullName>
    </submittedName>
</protein>
<dbReference type="AlphaFoldDB" id="A0A183TU06"/>
<accession>A0A183TU06</accession>
<organism evidence="1">
    <name type="scientific">Schistocephalus solidus</name>
    <name type="common">Tapeworm</name>
    <dbReference type="NCBI Taxonomy" id="70667"/>
    <lineage>
        <taxon>Eukaryota</taxon>
        <taxon>Metazoa</taxon>
        <taxon>Spiralia</taxon>
        <taxon>Lophotrochozoa</taxon>
        <taxon>Platyhelminthes</taxon>
        <taxon>Cestoda</taxon>
        <taxon>Eucestoda</taxon>
        <taxon>Diphyllobothriidea</taxon>
        <taxon>Diphyllobothriidae</taxon>
        <taxon>Schistocephalus</taxon>
    </lineage>
</organism>
<name>A0A183TU06_SCHSO</name>